<dbReference type="PANTHER" id="PTHR47396:SF1">
    <property type="entry name" value="ATP-DEPENDENT HELICASE IRC3-RELATED"/>
    <property type="match status" value="1"/>
</dbReference>
<feature type="domain" description="Helicase ATP-binding" evidence="1">
    <location>
        <begin position="21"/>
        <end position="202"/>
    </location>
</feature>
<dbReference type="Gene3D" id="6.10.140.530">
    <property type="match status" value="1"/>
</dbReference>
<dbReference type="GO" id="GO:0016787">
    <property type="term" value="F:hydrolase activity"/>
    <property type="evidence" value="ECO:0007669"/>
    <property type="project" value="InterPro"/>
</dbReference>
<dbReference type="Pfam" id="PF00271">
    <property type="entry name" value="Helicase_C"/>
    <property type="match status" value="1"/>
</dbReference>
<accession>A0A1E7LT16</accession>
<keyword evidence="3" id="KW-1185">Reference proteome</keyword>
<keyword evidence="2" id="KW-0067">ATP-binding</keyword>
<comment type="caution">
    <text evidence="2">The sequence shown here is derived from an EMBL/GenBank/DDBJ whole genome shotgun (WGS) entry which is preliminary data.</text>
</comment>
<organism evidence="2 3">
    <name type="scientific">Streptomyces nanshensis</name>
    <dbReference type="NCBI Taxonomy" id="518642"/>
    <lineage>
        <taxon>Bacteria</taxon>
        <taxon>Bacillati</taxon>
        <taxon>Actinomycetota</taxon>
        <taxon>Actinomycetes</taxon>
        <taxon>Kitasatosporales</taxon>
        <taxon>Streptomycetaceae</taxon>
        <taxon>Streptomyces</taxon>
    </lineage>
</organism>
<dbReference type="PROSITE" id="PS51192">
    <property type="entry name" value="HELICASE_ATP_BIND_1"/>
    <property type="match status" value="1"/>
</dbReference>
<dbReference type="InterPro" id="IPR005114">
    <property type="entry name" value="Helicase_assoc"/>
</dbReference>
<gene>
    <name evidence="2" type="ORF">AN221_17575</name>
</gene>
<proteinExistence type="predicted"/>
<dbReference type="SMART" id="SM00487">
    <property type="entry name" value="DEXDc"/>
    <property type="match status" value="1"/>
</dbReference>
<dbReference type="EMBL" id="LJGZ01000086">
    <property type="protein sequence ID" value="OEV19336.1"/>
    <property type="molecule type" value="Genomic_DNA"/>
</dbReference>
<keyword evidence="2" id="KW-0378">Hydrolase</keyword>
<dbReference type="PANTHER" id="PTHR47396">
    <property type="entry name" value="TYPE I RESTRICTION ENZYME ECOKI R PROTEIN"/>
    <property type="match status" value="1"/>
</dbReference>
<name>A0A1E7LT16_9ACTN</name>
<dbReference type="InterPro" id="IPR014001">
    <property type="entry name" value="Helicase_ATP-bd"/>
</dbReference>
<dbReference type="InterPro" id="IPR027417">
    <property type="entry name" value="P-loop_NTPase"/>
</dbReference>
<dbReference type="Pfam" id="PF03457">
    <property type="entry name" value="HA"/>
    <property type="match status" value="3"/>
</dbReference>
<dbReference type="GO" id="GO:0004386">
    <property type="term" value="F:helicase activity"/>
    <property type="evidence" value="ECO:0007669"/>
    <property type="project" value="UniProtKB-KW"/>
</dbReference>
<dbReference type="SUPFAM" id="SSF52540">
    <property type="entry name" value="P-loop containing nucleoside triphosphate hydrolases"/>
    <property type="match status" value="1"/>
</dbReference>
<dbReference type="AlphaFoldDB" id="A0A1E7LT16"/>
<dbReference type="Gene3D" id="3.40.50.300">
    <property type="entry name" value="P-loop containing nucleotide triphosphate hydrolases"/>
    <property type="match status" value="2"/>
</dbReference>
<keyword evidence="2" id="KW-0547">Nucleotide-binding</keyword>
<dbReference type="RefSeq" id="WP_070201816.1">
    <property type="nucleotide sequence ID" value="NZ_LJGZ01000086.1"/>
</dbReference>
<dbReference type="InterPro" id="IPR001650">
    <property type="entry name" value="Helicase_C-like"/>
</dbReference>
<dbReference type="GO" id="GO:0003677">
    <property type="term" value="F:DNA binding"/>
    <property type="evidence" value="ECO:0007669"/>
    <property type="project" value="InterPro"/>
</dbReference>
<reference evidence="2 3" key="1">
    <citation type="journal article" date="2016" name="Front. Microbiol.">
        <title>Comparative Genomics Analysis of Streptomyces Species Reveals Their Adaptation to the Marine Environment and Their Diversity at the Genomic Level.</title>
        <authorList>
            <person name="Tian X."/>
            <person name="Zhang Z."/>
            <person name="Yang T."/>
            <person name="Chen M."/>
            <person name="Li J."/>
            <person name="Chen F."/>
            <person name="Yang J."/>
            <person name="Li W."/>
            <person name="Zhang B."/>
            <person name="Zhang Z."/>
            <person name="Wu J."/>
            <person name="Zhang C."/>
            <person name="Long L."/>
            <person name="Xiao J."/>
        </authorList>
    </citation>
    <scope>NUCLEOTIDE SEQUENCE [LARGE SCALE GENOMIC DNA]</scope>
    <source>
        <strain evidence="2 3">SCSIO M10372</strain>
    </source>
</reference>
<protein>
    <submittedName>
        <fullName evidence="2">Helicase</fullName>
    </submittedName>
</protein>
<sequence length="782" mass="86890">MPGRVELRPHQREAVAAGVDALSGTRHAAATIIAACGTGKTLIGKRVAEHFAERGPVLVLVPTLELLTQTAARWLADGGFDQLIGVCSLPGVHDRSLRGHLLLTGSARVLARRVAGGGRIAVFATYASLPTIAEAHRGEQLPPWVFALADEAHRTSGDWDKRWALIHDDRAIPAAHRLYMTATPRNWRTTQNPKARTRIERLASMDDPTIYGPVVYNLDLAQAIERGILADYQLIVPEVHDSMLRGILHDPLPTPHQDGLRLAAMQAALLMSMGEHDARRVLSFHGRIAAARGFAASLPETADVLADRTGIRNPWAQALHCHQAPWRRQQIFHEFEHFSTHTQGSTAGSHDCAVLASVRVLSEGVDAPDTDGILIADPRRSPNHIAQSIGRALRKPPGQAKCASIFIPVYIAPGQSTRQAMESSSFSDFWRFFNGLAVYDTRAYQRFGSRIKARPQPLAPRPHRAGEVTRTLKLRTHKAPNNAFWKDGLQAAQAFRTRHGHLNVPSEHVTSNGLALGQWIGQQRFLYAADALPADRIAALTSMGLSWPHPPESFEHHLSQITACAARHGTLALGKNAHGGDRRLAAWLETMRCRADTGQLAPARIAALNAVDPFWNPPWSLRWQYTYAQIRRRLTTSAWRCTYHRHDSRDSAWDSWLDRQITHSHLLDPQQKHLLAALARACPDAHPHSMLLTRPTSLRERAFNRGLRAARQYHQRHGHLDMPKDHTEEILGDQVHLGAWLIRRRRDSAQMTPRQQAGLKALGFETMPVFLPPAQPLRDTAA</sequence>
<dbReference type="GO" id="GO:0005829">
    <property type="term" value="C:cytosol"/>
    <property type="evidence" value="ECO:0007669"/>
    <property type="project" value="TreeGrafter"/>
</dbReference>
<dbReference type="OrthoDB" id="9776021at2"/>
<dbReference type="CDD" id="cd18785">
    <property type="entry name" value="SF2_C"/>
    <property type="match status" value="1"/>
</dbReference>
<keyword evidence="2" id="KW-0347">Helicase</keyword>
<dbReference type="Pfam" id="PF04851">
    <property type="entry name" value="ResIII"/>
    <property type="match status" value="1"/>
</dbReference>
<evidence type="ECO:0000259" key="1">
    <source>
        <dbReference type="PROSITE" id="PS51192"/>
    </source>
</evidence>
<evidence type="ECO:0000313" key="2">
    <source>
        <dbReference type="EMBL" id="OEV19336.1"/>
    </source>
</evidence>
<evidence type="ECO:0000313" key="3">
    <source>
        <dbReference type="Proteomes" id="UP000175971"/>
    </source>
</evidence>
<dbReference type="GO" id="GO:0005524">
    <property type="term" value="F:ATP binding"/>
    <property type="evidence" value="ECO:0007669"/>
    <property type="project" value="InterPro"/>
</dbReference>
<dbReference type="InterPro" id="IPR006935">
    <property type="entry name" value="Helicase/UvrB_N"/>
</dbReference>
<dbReference type="InterPro" id="IPR050742">
    <property type="entry name" value="Helicase_Restrict-Modif_Enz"/>
</dbReference>
<dbReference type="Proteomes" id="UP000175971">
    <property type="component" value="Unassembled WGS sequence"/>
</dbReference>
<dbReference type="PATRIC" id="fig|518642.7.peg.178"/>